<proteinExistence type="predicted"/>
<dbReference type="RefSeq" id="XP_007311578.1">
    <property type="nucleotide sequence ID" value="XM_007311516.1"/>
</dbReference>
<feature type="region of interest" description="Disordered" evidence="1">
    <location>
        <begin position="219"/>
        <end position="239"/>
    </location>
</feature>
<accession>R7RY41</accession>
<evidence type="ECO:0000313" key="2">
    <source>
        <dbReference type="EMBL" id="EIM79272.1"/>
    </source>
</evidence>
<name>R7RY41_STEHR</name>
<feature type="compositionally biased region" description="Basic and acidic residues" evidence="1">
    <location>
        <begin position="14"/>
        <end position="42"/>
    </location>
</feature>
<evidence type="ECO:0000256" key="1">
    <source>
        <dbReference type="SAM" id="MobiDB-lite"/>
    </source>
</evidence>
<gene>
    <name evidence="2" type="ORF">STEHIDRAFT_163798</name>
</gene>
<dbReference type="Proteomes" id="UP000053927">
    <property type="component" value="Unassembled WGS sequence"/>
</dbReference>
<organism evidence="2 3">
    <name type="scientific">Stereum hirsutum (strain FP-91666)</name>
    <name type="common">White-rot fungus</name>
    <dbReference type="NCBI Taxonomy" id="721885"/>
    <lineage>
        <taxon>Eukaryota</taxon>
        <taxon>Fungi</taxon>
        <taxon>Dikarya</taxon>
        <taxon>Basidiomycota</taxon>
        <taxon>Agaricomycotina</taxon>
        <taxon>Agaricomycetes</taxon>
        <taxon>Russulales</taxon>
        <taxon>Stereaceae</taxon>
        <taxon>Stereum</taxon>
    </lineage>
</organism>
<feature type="compositionally biased region" description="Pro residues" evidence="1">
    <location>
        <begin position="1"/>
        <end position="11"/>
    </location>
</feature>
<sequence>MSHSQEPPPPYADTSERVAPEKRPSSPPQDDRPAAKVRRDLDSFDSSTADSQSQTANESQCSQSGMTYDQTEVSVPHVGSVLHDLVSNSNAARITLYEEHKAGVKALEAYTVANTHLAYVRREEDYMAKVQNYSEHVRQEWWRCYDRSVQLEVELAKHGIPLPSPYLEEYHRFAPPEDLPTAELWTTKWEKLYDNERYVKWKNAGFLDPDVVLWVEGQTKGSTETTPPPSFTTKSISEHPRDIPDTPVIRFYPQNLAKIADMLKRCALEKHSASQTSETGGMLESQCSTFTIPEELLSWFMEELVKMKGETEEENAVEISGSLAQAIQEVLSESQESDGYTQLSKE</sequence>
<dbReference type="KEGG" id="shs:STEHIDRAFT_163798"/>
<evidence type="ECO:0000313" key="3">
    <source>
        <dbReference type="Proteomes" id="UP000053927"/>
    </source>
</evidence>
<feature type="region of interest" description="Disordered" evidence="1">
    <location>
        <begin position="1"/>
        <end position="66"/>
    </location>
</feature>
<dbReference type="EMBL" id="JH687406">
    <property type="protein sequence ID" value="EIM79272.1"/>
    <property type="molecule type" value="Genomic_DNA"/>
</dbReference>
<protein>
    <submittedName>
        <fullName evidence="2">Uncharacterized protein</fullName>
    </submittedName>
</protein>
<feature type="compositionally biased region" description="Polar residues" evidence="1">
    <location>
        <begin position="44"/>
        <end position="66"/>
    </location>
</feature>
<dbReference type="GeneID" id="18802445"/>
<reference evidence="3" key="1">
    <citation type="journal article" date="2012" name="Science">
        <title>The Paleozoic origin of enzymatic lignin decomposition reconstructed from 31 fungal genomes.</title>
        <authorList>
            <person name="Floudas D."/>
            <person name="Binder M."/>
            <person name="Riley R."/>
            <person name="Barry K."/>
            <person name="Blanchette R.A."/>
            <person name="Henrissat B."/>
            <person name="Martinez A.T."/>
            <person name="Otillar R."/>
            <person name="Spatafora J.W."/>
            <person name="Yadav J.S."/>
            <person name="Aerts A."/>
            <person name="Benoit I."/>
            <person name="Boyd A."/>
            <person name="Carlson A."/>
            <person name="Copeland A."/>
            <person name="Coutinho P.M."/>
            <person name="de Vries R.P."/>
            <person name="Ferreira P."/>
            <person name="Findley K."/>
            <person name="Foster B."/>
            <person name="Gaskell J."/>
            <person name="Glotzer D."/>
            <person name="Gorecki P."/>
            <person name="Heitman J."/>
            <person name="Hesse C."/>
            <person name="Hori C."/>
            <person name="Igarashi K."/>
            <person name="Jurgens J.A."/>
            <person name="Kallen N."/>
            <person name="Kersten P."/>
            <person name="Kohler A."/>
            <person name="Kuees U."/>
            <person name="Kumar T.K.A."/>
            <person name="Kuo A."/>
            <person name="LaButti K."/>
            <person name="Larrondo L.F."/>
            <person name="Lindquist E."/>
            <person name="Ling A."/>
            <person name="Lombard V."/>
            <person name="Lucas S."/>
            <person name="Lundell T."/>
            <person name="Martin R."/>
            <person name="McLaughlin D.J."/>
            <person name="Morgenstern I."/>
            <person name="Morin E."/>
            <person name="Murat C."/>
            <person name="Nagy L.G."/>
            <person name="Nolan M."/>
            <person name="Ohm R.A."/>
            <person name="Patyshakuliyeva A."/>
            <person name="Rokas A."/>
            <person name="Ruiz-Duenas F.J."/>
            <person name="Sabat G."/>
            <person name="Salamov A."/>
            <person name="Samejima M."/>
            <person name="Schmutz J."/>
            <person name="Slot J.C."/>
            <person name="St John F."/>
            <person name="Stenlid J."/>
            <person name="Sun H."/>
            <person name="Sun S."/>
            <person name="Syed K."/>
            <person name="Tsang A."/>
            <person name="Wiebenga A."/>
            <person name="Young D."/>
            <person name="Pisabarro A."/>
            <person name="Eastwood D.C."/>
            <person name="Martin F."/>
            <person name="Cullen D."/>
            <person name="Grigoriev I.V."/>
            <person name="Hibbett D.S."/>
        </authorList>
    </citation>
    <scope>NUCLEOTIDE SEQUENCE [LARGE SCALE GENOMIC DNA]</scope>
    <source>
        <strain evidence="3">FP-91666</strain>
    </source>
</reference>
<keyword evidence="3" id="KW-1185">Reference proteome</keyword>
<dbReference type="AlphaFoldDB" id="R7RY41"/>